<keyword evidence="5" id="KW-1185">Reference proteome</keyword>
<proteinExistence type="inferred from homology"/>
<evidence type="ECO:0000256" key="1">
    <source>
        <dbReference type="ARBA" id="ARBA00006484"/>
    </source>
</evidence>
<sequence>MSDILNGKVVVVTGASSGIGRAIALRAAEHGARAVIVSDVTETPREGGEPAAEVIRALGVPALFVKADVSKRTENDALVAAACSR</sequence>
<dbReference type="OrthoDB" id="8477999at2"/>
<dbReference type="AlphaFoldDB" id="A0A2S2CKA1"/>
<keyword evidence="3" id="KW-0560">Oxidoreductase</keyword>
<organism evidence="4 5">
    <name type="scientific">Azospirillum thermophilum</name>
    <dbReference type="NCBI Taxonomy" id="2202148"/>
    <lineage>
        <taxon>Bacteria</taxon>
        <taxon>Pseudomonadati</taxon>
        <taxon>Pseudomonadota</taxon>
        <taxon>Alphaproteobacteria</taxon>
        <taxon>Rhodospirillales</taxon>
        <taxon>Azospirillaceae</taxon>
        <taxon>Azospirillum</taxon>
    </lineage>
</organism>
<evidence type="ECO:0000313" key="5">
    <source>
        <dbReference type="Proteomes" id="UP000245629"/>
    </source>
</evidence>
<dbReference type="Gene3D" id="3.40.50.720">
    <property type="entry name" value="NAD(P)-binding Rossmann-like Domain"/>
    <property type="match status" value="1"/>
</dbReference>
<dbReference type="InterPro" id="IPR002347">
    <property type="entry name" value="SDR_fam"/>
</dbReference>
<dbReference type="EMBL" id="CP029352">
    <property type="protein sequence ID" value="AWK84945.1"/>
    <property type="molecule type" value="Genomic_DNA"/>
</dbReference>
<dbReference type="GO" id="GO:0016491">
    <property type="term" value="F:oxidoreductase activity"/>
    <property type="evidence" value="ECO:0007669"/>
    <property type="project" value="UniProtKB-KW"/>
</dbReference>
<reference evidence="5" key="1">
    <citation type="submission" date="2018-05" db="EMBL/GenBank/DDBJ databases">
        <title>Azospirillum thermophila sp. nov., a novel isolated from hot spring.</title>
        <authorList>
            <person name="Zhao Z."/>
        </authorList>
    </citation>
    <scope>NUCLEOTIDE SEQUENCE [LARGE SCALE GENOMIC DNA]</scope>
    <source>
        <strain evidence="5">CFH 70021</strain>
    </source>
</reference>
<dbReference type="Pfam" id="PF00106">
    <property type="entry name" value="adh_short"/>
    <property type="match status" value="1"/>
</dbReference>
<dbReference type="PANTHER" id="PTHR43391:SF14">
    <property type="entry name" value="DEHYDROGENASE_REDUCTASE SDR FAMILY PROTEIN 7-LIKE"/>
    <property type="match status" value="1"/>
</dbReference>
<keyword evidence="2" id="KW-0521">NADP</keyword>
<comment type="similarity">
    <text evidence="1">Belongs to the short-chain dehydrogenases/reductases (SDR) family.</text>
</comment>
<gene>
    <name evidence="4" type="ORF">DEW08_00990</name>
</gene>
<dbReference type="InterPro" id="IPR036291">
    <property type="entry name" value="NAD(P)-bd_dom_sf"/>
</dbReference>
<evidence type="ECO:0008006" key="6">
    <source>
        <dbReference type="Google" id="ProtNLM"/>
    </source>
</evidence>
<accession>A0A2S2CKA1</accession>
<dbReference type="PANTHER" id="PTHR43391">
    <property type="entry name" value="RETINOL DEHYDROGENASE-RELATED"/>
    <property type="match status" value="1"/>
</dbReference>
<dbReference type="Proteomes" id="UP000245629">
    <property type="component" value="Chromosome 1"/>
</dbReference>
<protein>
    <recommendedName>
        <fullName evidence="6">Short-chain dehydrogenase</fullName>
    </recommendedName>
</protein>
<dbReference type="SUPFAM" id="SSF51735">
    <property type="entry name" value="NAD(P)-binding Rossmann-fold domains"/>
    <property type="match status" value="1"/>
</dbReference>
<name>A0A2S2CKA1_9PROT</name>
<evidence type="ECO:0000256" key="3">
    <source>
        <dbReference type="ARBA" id="ARBA00023002"/>
    </source>
</evidence>
<evidence type="ECO:0000313" key="4">
    <source>
        <dbReference type="EMBL" id="AWK84945.1"/>
    </source>
</evidence>
<evidence type="ECO:0000256" key="2">
    <source>
        <dbReference type="ARBA" id="ARBA00022857"/>
    </source>
</evidence>
<dbReference type="RefSeq" id="WP_109323730.1">
    <property type="nucleotide sequence ID" value="NZ_CP029352.1"/>
</dbReference>
<dbReference type="KEGG" id="azz:DEW08_00990"/>